<organism evidence="3 4">
    <name type="scientific">Paraclostridium sordellii</name>
    <name type="common">Clostridium sordellii</name>
    <dbReference type="NCBI Taxonomy" id="1505"/>
    <lineage>
        <taxon>Bacteria</taxon>
        <taxon>Bacillati</taxon>
        <taxon>Bacillota</taxon>
        <taxon>Clostridia</taxon>
        <taxon>Peptostreptococcales</taxon>
        <taxon>Peptostreptococcaceae</taxon>
        <taxon>Paraclostridium</taxon>
    </lineage>
</organism>
<name>A0ABM9RPR8_PARSO</name>
<dbReference type="GeneID" id="97537532"/>
<dbReference type="SUPFAM" id="SSF53681">
    <property type="entry name" value="Aspartate/glutamate racemase"/>
    <property type="match status" value="2"/>
</dbReference>
<dbReference type="Proteomes" id="UP000032811">
    <property type="component" value="Chromosome 1"/>
</dbReference>
<comment type="similarity">
    <text evidence="1">Belongs to the aspartate/glutamate racemases family.</text>
</comment>
<evidence type="ECO:0000313" key="3">
    <source>
        <dbReference type="EMBL" id="CEJ73803.1"/>
    </source>
</evidence>
<accession>A0ABM9RPR8</accession>
<dbReference type="Pfam" id="PF01177">
    <property type="entry name" value="Asp_Glu_race"/>
    <property type="match status" value="1"/>
</dbReference>
<dbReference type="InterPro" id="IPR001920">
    <property type="entry name" value="Asp/Glu_race"/>
</dbReference>
<evidence type="ECO:0000256" key="2">
    <source>
        <dbReference type="ARBA" id="ARBA00023235"/>
    </source>
</evidence>
<evidence type="ECO:0000256" key="1">
    <source>
        <dbReference type="ARBA" id="ARBA00007847"/>
    </source>
</evidence>
<dbReference type="PANTHER" id="PTHR21198:SF7">
    <property type="entry name" value="ASPARTATE-GLUTAMATE RACEMASE FAMILY"/>
    <property type="match status" value="1"/>
</dbReference>
<keyword evidence="2" id="KW-0413">Isomerase</keyword>
<keyword evidence="4" id="KW-1185">Reference proteome</keyword>
<dbReference type="InterPro" id="IPR004380">
    <property type="entry name" value="Asp_race"/>
</dbReference>
<evidence type="ECO:0000313" key="4">
    <source>
        <dbReference type="Proteomes" id="UP000032811"/>
    </source>
</evidence>
<dbReference type="InterPro" id="IPR015942">
    <property type="entry name" value="Asp/Glu/hydantoin_racemase"/>
</dbReference>
<dbReference type="PANTHER" id="PTHR21198">
    <property type="entry name" value="GLUTAMATE RACEMASE"/>
    <property type="match status" value="1"/>
</dbReference>
<dbReference type="RefSeq" id="WP_057545008.1">
    <property type="nucleotide sequence ID" value="NZ_CDNJ01000003.1"/>
</dbReference>
<dbReference type="NCBIfam" id="TIGR00035">
    <property type="entry name" value="asp_race"/>
    <property type="match status" value="1"/>
</dbReference>
<dbReference type="Gene3D" id="3.40.50.1860">
    <property type="match status" value="2"/>
</dbReference>
<reference evidence="3 4" key="1">
    <citation type="submission" date="2014-11" db="EMBL/GenBank/DDBJ databases">
        <authorList>
            <person name="Aslett M.A."/>
            <person name="De Silva N."/>
        </authorList>
    </citation>
    <scope>NUCLEOTIDE SEQUENCE [LARGE SCALE GENOMIC DNA]</scope>
    <source>
        <strain evidence="3 4">ATCC9714</strain>
    </source>
</reference>
<proteinExistence type="inferred from homology"/>
<sequence length="232" mass="26242">MKTVGIIGGMGTLATIDLFNKIVLETNAKNDNEHLHILIDNNAQIPDRTNFILGNGENPTNELIKSAKNLEKIGADFLAISCNTAHYFYNFINDSVDIEVINMIEETAKFIKESKVKKVVLLATTGTIKAKVYNNIFERYNIEIVTPNDLNQNIIMNFIYDIKKGKSDINKDEVIKVFDYFKKQNLYNIILGCTELPVGVNILDIEENFIDPTKILAKACVKKAKEEAVFQY</sequence>
<protein>
    <submittedName>
        <fullName evidence="3">Asp/Glu racemase</fullName>
    </submittedName>
</protein>
<dbReference type="EMBL" id="LN679998">
    <property type="protein sequence ID" value="CEJ73803.1"/>
    <property type="molecule type" value="Genomic_DNA"/>
</dbReference>
<gene>
    <name evidence="3" type="ORF">ATCC9714_16911</name>
</gene>